<feature type="transmembrane region" description="Helical" evidence="10">
    <location>
        <begin position="430"/>
        <end position="449"/>
    </location>
</feature>
<evidence type="ECO:0000313" key="12">
    <source>
        <dbReference type="Proteomes" id="UP000245946"/>
    </source>
</evidence>
<dbReference type="UniPathway" id="UPA00378"/>
<feature type="transmembrane region" description="Helical" evidence="10">
    <location>
        <begin position="140"/>
        <end position="163"/>
    </location>
</feature>
<feature type="transmembrane region" description="Helical" evidence="10">
    <location>
        <begin position="397"/>
        <end position="418"/>
    </location>
</feature>
<keyword evidence="4 10" id="KW-0328">Glycosyltransferase</keyword>
<evidence type="ECO:0000256" key="4">
    <source>
        <dbReference type="ARBA" id="ARBA00022676"/>
    </source>
</evidence>
<keyword evidence="12" id="KW-1185">Reference proteome</keyword>
<dbReference type="GO" id="GO:0005789">
    <property type="term" value="C:endoplasmic reticulum membrane"/>
    <property type="evidence" value="ECO:0007669"/>
    <property type="project" value="UniProtKB-SubCell"/>
</dbReference>
<keyword evidence="6 10" id="KW-0812">Transmembrane</keyword>
<feature type="transmembrane region" description="Helical" evidence="10">
    <location>
        <begin position="175"/>
        <end position="194"/>
    </location>
</feature>
<dbReference type="AlphaFoldDB" id="A0A316Z990"/>
<dbReference type="RefSeq" id="XP_025598458.1">
    <property type="nucleotide sequence ID" value="XM_025742332.1"/>
</dbReference>
<evidence type="ECO:0000256" key="3">
    <source>
        <dbReference type="ARBA" id="ARBA00007063"/>
    </source>
</evidence>
<dbReference type="InterPro" id="IPR005599">
    <property type="entry name" value="GPI_mannosylTrfase"/>
</dbReference>
<comment type="subcellular location">
    <subcellularLocation>
        <location evidence="1 10">Endoplasmic reticulum membrane</location>
        <topology evidence="1 10">Multi-pass membrane protein</topology>
    </subcellularLocation>
</comment>
<gene>
    <name evidence="11" type="ORF">FA09DRAFT_329800</name>
</gene>
<evidence type="ECO:0000256" key="2">
    <source>
        <dbReference type="ARBA" id="ARBA00004922"/>
    </source>
</evidence>
<dbReference type="PANTHER" id="PTHR22760">
    <property type="entry name" value="GLYCOSYLTRANSFERASE"/>
    <property type="match status" value="1"/>
</dbReference>
<comment type="pathway">
    <text evidence="2">Protein modification; protein glycosylation.</text>
</comment>
<evidence type="ECO:0000256" key="5">
    <source>
        <dbReference type="ARBA" id="ARBA00022679"/>
    </source>
</evidence>
<keyword evidence="5" id="KW-0808">Transferase</keyword>
<dbReference type="Pfam" id="PF03901">
    <property type="entry name" value="Glyco_transf_22"/>
    <property type="match status" value="1"/>
</dbReference>
<keyword evidence="8 10" id="KW-1133">Transmembrane helix</keyword>
<accession>A0A316Z990</accession>
<keyword evidence="9 10" id="KW-0472">Membrane</keyword>
<dbReference type="EC" id="2.4.1.-" evidence="10"/>
<evidence type="ECO:0000256" key="7">
    <source>
        <dbReference type="ARBA" id="ARBA00022824"/>
    </source>
</evidence>
<evidence type="ECO:0000256" key="10">
    <source>
        <dbReference type="RuleBase" id="RU363075"/>
    </source>
</evidence>
<feature type="transmembrane region" description="Helical" evidence="10">
    <location>
        <begin position="470"/>
        <end position="489"/>
    </location>
</feature>
<keyword evidence="7 10" id="KW-0256">Endoplasmic reticulum</keyword>
<protein>
    <recommendedName>
        <fullName evidence="10">Mannosyltransferase</fullName>
        <ecNumber evidence="10">2.4.1.-</ecNumber>
    </recommendedName>
</protein>
<evidence type="ECO:0000313" key="11">
    <source>
        <dbReference type="EMBL" id="PWN98179.1"/>
    </source>
</evidence>
<dbReference type="Proteomes" id="UP000245946">
    <property type="component" value="Unassembled WGS sequence"/>
</dbReference>
<evidence type="ECO:0000256" key="6">
    <source>
        <dbReference type="ARBA" id="ARBA00022692"/>
    </source>
</evidence>
<evidence type="ECO:0000256" key="1">
    <source>
        <dbReference type="ARBA" id="ARBA00004477"/>
    </source>
</evidence>
<dbReference type="OrthoDB" id="497541at2759"/>
<dbReference type="EMBL" id="KZ819292">
    <property type="protein sequence ID" value="PWN98179.1"/>
    <property type="molecule type" value="Genomic_DNA"/>
</dbReference>
<proteinExistence type="inferred from homology"/>
<feature type="transmembrane region" description="Helical" evidence="10">
    <location>
        <begin position="287"/>
        <end position="305"/>
    </location>
</feature>
<evidence type="ECO:0000256" key="9">
    <source>
        <dbReference type="ARBA" id="ARBA00023136"/>
    </source>
</evidence>
<feature type="transmembrane region" description="Helical" evidence="10">
    <location>
        <begin position="240"/>
        <end position="266"/>
    </location>
</feature>
<comment type="similarity">
    <text evidence="3 10">Belongs to the glycosyltransferase 22 family.</text>
</comment>
<dbReference type="PANTHER" id="PTHR22760:SF2">
    <property type="entry name" value="ALPHA-1,2-MANNOSYLTRANSFERASE ALG9"/>
    <property type="match status" value="1"/>
</dbReference>
<evidence type="ECO:0000256" key="8">
    <source>
        <dbReference type="ARBA" id="ARBA00022989"/>
    </source>
</evidence>
<sequence length="778" mass="86773">MSRPQPEYVRLGRAGVKKTVPLGSGAMKADIRRVGLLKDHSALHRAPPWAATTATAFRTLLLVRVVSAMYSGIADCDETFNYWEPLHLLAHAPWPLGTAQSPFQTWEYSPQYAIRSWAYVAQYLPVASWLPALANMEKRYAFFAIRIALAATSSLCEAFFVRAVAQVINPRVSRYFLALLVASAGMYEASTALLPSTFSMYTSALALSYAFYPSRSAALFPSNAATAPTPKYRTGLATGFFALGALLGWPFALALALPFVFEELFLASGQLVSAARLTEFRSARLMNWLRCVAAAGAIALPIVAIDSLAYGRTVIGTLNIFIYNVLSSRRGAGPELYGVEPWHFYLQNLMLNFGPAFVLAMLSLPAVALTLRFDRKRLALLPLAEEELKKKKGEEQLVGSTYTTLLLVRLAPLYLWLGILTLQPHKEERFVYPAYPLICFNAAVTIYLFRGLVERAFVKRTKSPYQASRTMLFSNLTSGACILTGLLSISRVLQTAPAQRAPIALLQHLGTCELPRVVAAHFPGTLSPSVQERINNNEHPVMTLEEMENLPRNWHRRGHKGHEREVPVVDLAPLTQLRNDLDGQEGIRLCFGKEWHRFPTHFLVPDGARVDFIRSEFRGILPKHFAVPPVGDPMPRLDGVLGWAWPWKASTRALQDGFNDLNREEEDRYVDIATCDYLVDSDHPHRYADGSKPAPLEPRYAAASDEWERLLCRPLLDLPASRADAAASKLAKLRATIERAFWLPQRFRAGTNRYAELCLLRTTRSDSLTIKQVQPTVA</sequence>
<organism evidence="11 12">
    <name type="scientific">Tilletiopsis washingtonensis</name>
    <dbReference type="NCBI Taxonomy" id="58919"/>
    <lineage>
        <taxon>Eukaryota</taxon>
        <taxon>Fungi</taxon>
        <taxon>Dikarya</taxon>
        <taxon>Basidiomycota</taxon>
        <taxon>Ustilaginomycotina</taxon>
        <taxon>Exobasidiomycetes</taxon>
        <taxon>Entylomatales</taxon>
        <taxon>Entylomatales incertae sedis</taxon>
        <taxon>Tilletiopsis</taxon>
    </lineage>
</organism>
<dbReference type="STRING" id="58919.A0A316Z990"/>
<dbReference type="GeneID" id="37269876"/>
<reference evidence="11 12" key="1">
    <citation type="journal article" date="2018" name="Mol. Biol. Evol.">
        <title>Broad Genomic Sampling Reveals a Smut Pathogenic Ancestry of the Fungal Clade Ustilaginomycotina.</title>
        <authorList>
            <person name="Kijpornyongpan T."/>
            <person name="Mondo S.J."/>
            <person name="Barry K."/>
            <person name="Sandor L."/>
            <person name="Lee J."/>
            <person name="Lipzen A."/>
            <person name="Pangilinan J."/>
            <person name="LaButti K."/>
            <person name="Hainaut M."/>
            <person name="Henrissat B."/>
            <person name="Grigoriev I.V."/>
            <person name="Spatafora J.W."/>
            <person name="Aime M.C."/>
        </authorList>
    </citation>
    <scope>NUCLEOTIDE SEQUENCE [LARGE SCALE GENOMIC DNA]</scope>
    <source>
        <strain evidence="11 12">MCA 4186</strain>
    </source>
</reference>
<dbReference type="GO" id="GO:0006487">
    <property type="term" value="P:protein N-linked glycosylation"/>
    <property type="evidence" value="ECO:0007669"/>
    <property type="project" value="TreeGrafter"/>
</dbReference>
<dbReference type="GO" id="GO:0000026">
    <property type="term" value="F:alpha-1,2-mannosyltransferase activity"/>
    <property type="evidence" value="ECO:0007669"/>
    <property type="project" value="TreeGrafter"/>
</dbReference>
<feature type="transmembrane region" description="Helical" evidence="10">
    <location>
        <begin position="349"/>
        <end position="371"/>
    </location>
</feature>
<name>A0A316Z990_9BASI</name>